<sequence>MLRLLSSLGSSLGSILGKRRREPETEVQAPVPLTEEPAVEEVVEEEVDVQVDDGPIVVSKEPGPDDEEESDTDEESPSKRARVETPPVEEPPAPKARVVDWQTKNSRTPYKFRNGRKKYAGFRKEERGARFKDICPPSVFATLGVMKEQVNDIWVCKSWIPEGTALVRNYHVLGHSGKYYTTHIGRKPMCECPHFIKGNHCKHIIYIYLKVLNVPETSYIWYQRALTRRELRMVFNNAPDIEHDAPDHILTAYLWSLRIDDDNASKPTPEDNCIVCQSVPSEKEKSDLVYCECCGKAQHRACYLPWVEQVRKTHMKQLPYNRLHKLNCLNCGRRWLGPEGLEGYRKFKVTKAGYMNLAEVLDIDHKKRSKHYIAKRLAKYRRRWLDQQYYNMLGKARDPQFIKYRQIEVHMKRRADEDKRRQQVIDAAQEAAAKVNVLSMQPASLRRGKQAKKPAHTYDYRKAGEQKARLLNFAELQVKAQAASPEVFAGLAAPVNA</sequence>
<evidence type="ECO:0000313" key="5">
    <source>
        <dbReference type="Proteomes" id="UP000320762"/>
    </source>
</evidence>
<dbReference type="PANTHER" id="PTHR21540:SF0">
    <property type="entry name" value="PHD FAMILY PROTEIN"/>
    <property type="match status" value="1"/>
</dbReference>
<keyword evidence="1" id="KW-0862">Zinc</keyword>
<keyword evidence="1" id="KW-0863">Zinc-finger</keyword>
<dbReference type="InterPro" id="IPR007527">
    <property type="entry name" value="Znf_SWIM"/>
</dbReference>
<feature type="domain" description="SWIM-type" evidence="3">
    <location>
        <begin position="180"/>
        <end position="212"/>
    </location>
</feature>
<feature type="compositionally biased region" description="Acidic residues" evidence="2">
    <location>
        <begin position="64"/>
        <end position="75"/>
    </location>
</feature>
<dbReference type="InterPro" id="IPR039903">
    <property type="entry name" value="Zswim2"/>
</dbReference>
<dbReference type="OrthoDB" id="2923701at2759"/>
<dbReference type="AlphaFoldDB" id="A0A550C1F2"/>
<gene>
    <name evidence="4" type="ORF">BD626DRAFT_573382</name>
</gene>
<dbReference type="InterPro" id="IPR013083">
    <property type="entry name" value="Znf_RING/FYVE/PHD"/>
</dbReference>
<evidence type="ECO:0000256" key="1">
    <source>
        <dbReference type="PROSITE-ProRule" id="PRU00325"/>
    </source>
</evidence>
<organism evidence="4 5">
    <name type="scientific">Schizophyllum amplum</name>
    <dbReference type="NCBI Taxonomy" id="97359"/>
    <lineage>
        <taxon>Eukaryota</taxon>
        <taxon>Fungi</taxon>
        <taxon>Dikarya</taxon>
        <taxon>Basidiomycota</taxon>
        <taxon>Agaricomycotina</taxon>
        <taxon>Agaricomycetes</taxon>
        <taxon>Agaricomycetidae</taxon>
        <taxon>Agaricales</taxon>
        <taxon>Schizophyllaceae</taxon>
        <taxon>Schizophyllum</taxon>
    </lineage>
</organism>
<keyword evidence="1" id="KW-0479">Metal-binding</keyword>
<comment type="caution">
    <text evidence="4">The sequence shown here is derived from an EMBL/GenBank/DDBJ whole genome shotgun (WGS) entry which is preliminary data.</text>
</comment>
<dbReference type="Gene3D" id="3.30.40.10">
    <property type="entry name" value="Zinc/RING finger domain, C3HC4 (zinc finger)"/>
    <property type="match status" value="1"/>
</dbReference>
<dbReference type="PROSITE" id="PS50966">
    <property type="entry name" value="ZF_SWIM"/>
    <property type="match status" value="1"/>
</dbReference>
<dbReference type="STRING" id="97359.A0A550C1F2"/>
<evidence type="ECO:0000259" key="3">
    <source>
        <dbReference type="PROSITE" id="PS50966"/>
    </source>
</evidence>
<accession>A0A550C1F2</accession>
<dbReference type="GO" id="GO:0061630">
    <property type="term" value="F:ubiquitin protein ligase activity"/>
    <property type="evidence" value="ECO:0007669"/>
    <property type="project" value="InterPro"/>
</dbReference>
<dbReference type="GO" id="GO:0008270">
    <property type="term" value="F:zinc ion binding"/>
    <property type="evidence" value="ECO:0007669"/>
    <property type="project" value="UniProtKB-KW"/>
</dbReference>
<dbReference type="PANTHER" id="PTHR21540">
    <property type="entry name" value="RING FINGER AND SWIM DOMAIN-CONTAINING PROTEIN 2"/>
    <property type="match status" value="1"/>
</dbReference>
<keyword evidence="5" id="KW-1185">Reference proteome</keyword>
<feature type="compositionally biased region" description="Low complexity" evidence="2">
    <location>
        <begin position="1"/>
        <end position="16"/>
    </location>
</feature>
<protein>
    <recommendedName>
        <fullName evidence="3">SWIM-type domain-containing protein</fullName>
    </recommendedName>
</protein>
<proteinExistence type="predicted"/>
<name>A0A550C1F2_9AGAR</name>
<feature type="compositionally biased region" description="Acidic residues" evidence="2">
    <location>
        <begin position="37"/>
        <end position="51"/>
    </location>
</feature>
<feature type="region of interest" description="Disordered" evidence="2">
    <location>
        <begin position="1"/>
        <end position="96"/>
    </location>
</feature>
<reference evidence="4 5" key="1">
    <citation type="journal article" date="2019" name="New Phytol.">
        <title>Comparative genomics reveals unique wood-decay strategies and fruiting body development in the Schizophyllaceae.</title>
        <authorList>
            <person name="Almasi E."/>
            <person name="Sahu N."/>
            <person name="Krizsan K."/>
            <person name="Balint B."/>
            <person name="Kovacs G.M."/>
            <person name="Kiss B."/>
            <person name="Cseklye J."/>
            <person name="Drula E."/>
            <person name="Henrissat B."/>
            <person name="Nagy I."/>
            <person name="Chovatia M."/>
            <person name="Adam C."/>
            <person name="LaButti K."/>
            <person name="Lipzen A."/>
            <person name="Riley R."/>
            <person name="Grigoriev I.V."/>
            <person name="Nagy L.G."/>
        </authorList>
    </citation>
    <scope>NUCLEOTIDE SEQUENCE [LARGE SCALE GENOMIC DNA]</scope>
    <source>
        <strain evidence="4 5">NL-1724</strain>
    </source>
</reference>
<evidence type="ECO:0000256" key="2">
    <source>
        <dbReference type="SAM" id="MobiDB-lite"/>
    </source>
</evidence>
<evidence type="ECO:0000313" key="4">
    <source>
        <dbReference type="EMBL" id="TRM58610.1"/>
    </source>
</evidence>
<dbReference type="EMBL" id="VDMD01000034">
    <property type="protein sequence ID" value="TRM58610.1"/>
    <property type="molecule type" value="Genomic_DNA"/>
</dbReference>
<dbReference type="Proteomes" id="UP000320762">
    <property type="component" value="Unassembled WGS sequence"/>
</dbReference>